<keyword evidence="1 3" id="KW-0732">Signal</keyword>
<dbReference type="Proteomes" id="UP001154420">
    <property type="component" value="Unassembled WGS sequence"/>
</dbReference>
<evidence type="ECO:0000259" key="4">
    <source>
        <dbReference type="SMART" id="SM00062"/>
    </source>
</evidence>
<feature type="region of interest" description="Disordered" evidence="2">
    <location>
        <begin position="23"/>
        <end position="75"/>
    </location>
</feature>
<feature type="chain" id="PRO_5040902556" evidence="3">
    <location>
        <begin position="27"/>
        <end position="305"/>
    </location>
</feature>
<feature type="signal peptide" evidence="3">
    <location>
        <begin position="1"/>
        <end position="26"/>
    </location>
</feature>
<dbReference type="EMBL" id="QZDT01000009">
    <property type="protein sequence ID" value="NBJ92594.1"/>
    <property type="molecule type" value="Genomic_DNA"/>
</dbReference>
<evidence type="ECO:0000313" key="5">
    <source>
        <dbReference type="EMBL" id="NBJ92594.1"/>
    </source>
</evidence>
<dbReference type="Pfam" id="PF00497">
    <property type="entry name" value="SBP_bac_3"/>
    <property type="match status" value="1"/>
</dbReference>
<gene>
    <name evidence="5" type="ORF">D5281_08285</name>
</gene>
<name>A0A9X5BF61_9FIRM</name>
<proteinExistence type="predicted"/>
<dbReference type="SUPFAM" id="SSF53850">
    <property type="entry name" value="Periplasmic binding protein-like II"/>
    <property type="match status" value="1"/>
</dbReference>
<protein>
    <submittedName>
        <fullName evidence="5">Basic amino acid ABC transporter substrate-binding protein</fullName>
    </submittedName>
</protein>
<dbReference type="PANTHER" id="PTHR35936:SF17">
    <property type="entry name" value="ARGININE-BINDING EXTRACELLULAR PROTEIN ARTP"/>
    <property type="match status" value="1"/>
</dbReference>
<sequence>MKKFIALLLAAVMTMSLLTACGGGNASETASDAAGEENTESEGAQDEAEAPETDAQSEPEAEAEDSETEAGADTEAASEALADGILTVGTNAEFPPFEYVGDDGEPDGFDIALIKAIGEKLGVEVQVENMEFDSLVASIGSKVDVSIAGMTVTEERQQSVDFSDSYYEAVQYVILPEGSEIATAADLEGKAIGVQLGTTGDFIASDDIADAQVSQYNKGMDAVNDLINGKVDCVIIDKNPALVFASKFEGQLTAVDGAEFGFEPEEYAIAIPKGDAALVAQINAALAEIKTDGTFDELVETYIEN</sequence>
<dbReference type="SMART" id="SM00062">
    <property type="entry name" value="PBPb"/>
    <property type="match status" value="1"/>
</dbReference>
<feature type="domain" description="Solute-binding protein family 3/N-terminal" evidence="4">
    <location>
        <begin position="85"/>
        <end position="305"/>
    </location>
</feature>
<evidence type="ECO:0000256" key="3">
    <source>
        <dbReference type="SAM" id="SignalP"/>
    </source>
</evidence>
<dbReference type="RefSeq" id="WP_160559683.1">
    <property type="nucleotide sequence ID" value="NZ_QZDT01000009.1"/>
</dbReference>
<evidence type="ECO:0000256" key="2">
    <source>
        <dbReference type="SAM" id="MobiDB-lite"/>
    </source>
</evidence>
<dbReference type="PANTHER" id="PTHR35936">
    <property type="entry name" value="MEMBRANE-BOUND LYTIC MUREIN TRANSGLYCOSYLASE F"/>
    <property type="match status" value="1"/>
</dbReference>
<dbReference type="CDD" id="cd13624">
    <property type="entry name" value="PBP2_Arg_Lys_His"/>
    <property type="match status" value="1"/>
</dbReference>
<organism evidence="5 6">
    <name type="scientific">Parablautia muri</name>
    <dbReference type="NCBI Taxonomy" id="2320879"/>
    <lineage>
        <taxon>Bacteria</taxon>
        <taxon>Bacillati</taxon>
        <taxon>Bacillota</taxon>
        <taxon>Clostridia</taxon>
        <taxon>Lachnospirales</taxon>
        <taxon>Lachnospiraceae</taxon>
        <taxon>Parablautia</taxon>
    </lineage>
</organism>
<evidence type="ECO:0000313" key="6">
    <source>
        <dbReference type="Proteomes" id="UP001154420"/>
    </source>
</evidence>
<dbReference type="AlphaFoldDB" id="A0A9X5BF61"/>
<evidence type="ECO:0000256" key="1">
    <source>
        <dbReference type="ARBA" id="ARBA00022729"/>
    </source>
</evidence>
<accession>A0A9X5BF61</accession>
<dbReference type="OrthoDB" id="9774451at2"/>
<dbReference type="PROSITE" id="PS51257">
    <property type="entry name" value="PROKAR_LIPOPROTEIN"/>
    <property type="match status" value="1"/>
</dbReference>
<feature type="compositionally biased region" description="Acidic residues" evidence="2">
    <location>
        <begin position="34"/>
        <end position="72"/>
    </location>
</feature>
<keyword evidence="6" id="KW-1185">Reference proteome</keyword>
<dbReference type="Gene3D" id="3.40.190.10">
    <property type="entry name" value="Periplasmic binding protein-like II"/>
    <property type="match status" value="2"/>
</dbReference>
<comment type="caution">
    <text evidence="5">The sequence shown here is derived from an EMBL/GenBank/DDBJ whole genome shotgun (WGS) entry which is preliminary data.</text>
</comment>
<dbReference type="InterPro" id="IPR001638">
    <property type="entry name" value="Solute-binding_3/MltF_N"/>
</dbReference>
<reference evidence="5" key="1">
    <citation type="submission" date="2018-09" db="EMBL/GenBank/DDBJ databases">
        <title>Murine metabolic-syndrome-specific gut microbial biobank.</title>
        <authorList>
            <person name="Liu C."/>
        </authorList>
    </citation>
    <scope>NUCLEOTIDE SEQUENCE</scope>
    <source>
        <strain evidence="5">D42-62</strain>
    </source>
</reference>